<evidence type="ECO:0000256" key="1">
    <source>
        <dbReference type="ARBA" id="ARBA00010251"/>
    </source>
</evidence>
<evidence type="ECO:0000313" key="5">
    <source>
        <dbReference type="Proteomes" id="UP001482620"/>
    </source>
</evidence>
<gene>
    <name evidence="4" type="primary">NIBAN2_1</name>
    <name evidence="4" type="ORF">ILYODFUR_008036</name>
</gene>
<evidence type="ECO:0000256" key="2">
    <source>
        <dbReference type="SAM" id="MobiDB-lite"/>
    </source>
</evidence>
<dbReference type="InterPro" id="IPR026088">
    <property type="entry name" value="Niban-like"/>
</dbReference>
<feature type="region of interest" description="Disordered" evidence="2">
    <location>
        <begin position="158"/>
        <end position="182"/>
    </location>
</feature>
<organism evidence="4 5">
    <name type="scientific">Ilyodon furcidens</name>
    <name type="common">goldbreast splitfin</name>
    <dbReference type="NCBI Taxonomy" id="33524"/>
    <lineage>
        <taxon>Eukaryota</taxon>
        <taxon>Metazoa</taxon>
        <taxon>Chordata</taxon>
        <taxon>Craniata</taxon>
        <taxon>Vertebrata</taxon>
        <taxon>Euteleostomi</taxon>
        <taxon>Actinopterygii</taxon>
        <taxon>Neopterygii</taxon>
        <taxon>Teleostei</taxon>
        <taxon>Neoteleostei</taxon>
        <taxon>Acanthomorphata</taxon>
        <taxon>Ovalentaria</taxon>
        <taxon>Atherinomorphae</taxon>
        <taxon>Cyprinodontiformes</taxon>
        <taxon>Goodeidae</taxon>
        <taxon>Ilyodon</taxon>
    </lineage>
</organism>
<feature type="domain" description="Niban 1/2/3" evidence="3">
    <location>
        <begin position="8"/>
        <end position="153"/>
    </location>
</feature>
<accession>A0ABV0UQ29</accession>
<sequence length="182" mass="21028">VVLPKAEKLLKVSIQPYISSILDALMEPTSRGFFEVRDVFFRELVDMSKNTLNNATKETVAQHMEKISMLPFHPVKMQSCYEKVEQLSLEGLQQRFDVSSPSVFVQRAQILMRKQMDDAVYTFEQILHQSLESQGVEDLCKTIQRCQDRVIKKEWRGGQAERLEESEEGVQRNREAAVKCSD</sequence>
<name>A0ABV0UQ29_9TELE</name>
<comment type="caution">
    <text evidence="4">The sequence shown here is derived from an EMBL/GenBank/DDBJ whole genome shotgun (WGS) entry which is preliminary data.</text>
</comment>
<proteinExistence type="inferred from homology"/>
<evidence type="ECO:0000259" key="3">
    <source>
        <dbReference type="Pfam" id="PF26086"/>
    </source>
</evidence>
<dbReference type="Pfam" id="PF26086">
    <property type="entry name" value="Niban2"/>
    <property type="match status" value="1"/>
</dbReference>
<evidence type="ECO:0000313" key="4">
    <source>
        <dbReference type="EMBL" id="MEQ2247309.1"/>
    </source>
</evidence>
<dbReference type="PANTHER" id="PTHR14392">
    <property type="entry name" value="NIBAN FAMILY MEMBER"/>
    <property type="match status" value="1"/>
</dbReference>
<dbReference type="EMBL" id="JAHRIQ010081628">
    <property type="protein sequence ID" value="MEQ2247309.1"/>
    <property type="molecule type" value="Genomic_DNA"/>
</dbReference>
<dbReference type="InterPro" id="IPR059060">
    <property type="entry name" value="Niban_1/2/3_dom"/>
</dbReference>
<comment type="similarity">
    <text evidence="1">Belongs to the Niban family.</text>
</comment>
<reference evidence="4 5" key="1">
    <citation type="submission" date="2021-06" db="EMBL/GenBank/DDBJ databases">
        <authorList>
            <person name="Palmer J.M."/>
        </authorList>
    </citation>
    <scope>NUCLEOTIDE SEQUENCE [LARGE SCALE GENOMIC DNA]</scope>
    <source>
        <strain evidence="5">if_2019</strain>
        <tissue evidence="4">Muscle</tissue>
    </source>
</reference>
<protein>
    <submittedName>
        <fullName evidence="4">Protein Niban 2</fullName>
    </submittedName>
</protein>
<keyword evidence="5" id="KW-1185">Reference proteome</keyword>
<dbReference type="Proteomes" id="UP001482620">
    <property type="component" value="Unassembled WGS sequence"/>
</dbReference>
<feature type="non-terminal residue" evidence="4">
    <location>
        <position position="1"/>
    </location>
</feature>
<dbReference type="PANTHER" id="PTHR14392:SF2">
    <property type="entry name" value="PROTEIN NIBAN 2"/>
    <property type="match status" value="1"/>
</dbReference>